<name>A0ACC2FII1_DALPE</name>
<keyword evidence="2" id="KW-1185">Reference proteome</keyword>
<dbReference type="EMBL" id="CM055754">
    <property type="protein sequence ID" value="KAJ7991176.1"/>
    <property type="molecule type" value="Genomic_DNA"/>
</dbReference>
<protein>
    <submittedName>
        <fullName evidence="1">Uncharacterized protein</fullName>
    </submittedName>
</protein>
<evidence type="ECO:0000313" key="2">
    <source>
        <dbReference type="Proteomes" id="UP001157502"/>
    </source>
</evidence>
<sequence length="415" mass="46905">MNAFSGASTRAQAKRSQQRGDLQDTQESPKSEPQEGIPLVNPTPVLRKKPFGWVKDLAEEGRFSSLYKLVRAVSRVCLAAKQWLKNKCRGPKQSKWEVRSSKQAVLAYQRFTSLRGHPRKLWSDPGTNFVGARPALEKLQKFRNRLNKHELEDRGARHGAEWSWKIHPADSPHRNGAAEAAVRVMKRALSNLGGDGVFTWGEFRTFLSMAANLASERPIDTRTQSREDCVEDITPNSLQLGRANPRGDSGDFLFDGYPYKRLKQIQATVSHFWKKWSQLAGPNLFIRNKWHTRERNVAVRDVVWLADQNALRGQYKLARVVSVNADSKGIVRDVLVKTVPSYPVHITRANECTSRSKLAACHVSGIETNWEHLKRLGGAQSLRTNKLQREDLQVHSKIHSEGANGLQPDWNLIGT</sequence>
<comment type="caution">
    <text evidence="1">The sequence shown here is derived from an EMBL/GenBank/DDBJ whole genome shotgun (WGS) entry which is preliminary data.</text>
</comment>
<accession>A0ACC2FII1</accession>
<reference evidence="1" key="1">
    <citation type="submission" date="2021-05" db="EMBL/GenBank/DDBJ databases">
        <authorList>
            <person name="Pan Q."/>
            <person name="Jouanno E."/>
            <person name="Zahm M."/>
            <person name="Klopp C."/>
            <person name="Cabau C."/>
            <person name="Louis A."/>
            <person name="Berthelot C."/>
            <person name="Parey E."/>
            <person name="Roest Crollius H."/>
            <person name="Montfort J."/>
            <person name="Robinson-Rechavi M."/>
            <person name="Bouchez O."/>
            <person name="Lampietro C."/>
            <person name="Lopez Roques C."/>
            <person name="Donnadieu C."/>
            <person name="Postlethwait J."/>
            <person name="Bobe J."/>
            <person name="Dillon D."/>
            <person name="Chandos A."/>
            <person name="von Hippel F."/>
            <person name="Guiguen Y."/>
        </authorList>
    </citation>
    <scope>NUCLEOTIDE SEQUENCE</scope>
    <source>
        <strain evidence="1">YG-Jan2019</strain>
    </source>
</reference>
<organism evidence="1 2">
    <name type="scientific">Dallia pectoralis</name>
    <name type="common">Alaska blackfish</name>
    <dbReference type="NCBI Taxonomy" id="75939"/>
    <lineage>
        <taxon>Eukaryota</taxon>
        <taxon>Metazoa</taxon>
        <taxon>Chordata</taxon>
        <taxon>Craniata</taxon>
        <taxon>Vertebrata</taxon>
        <taxon>Euteleostomi</taxon>
        <taxon>Actinopterygii</taxon>
        <taxon>Neopterygii</taxon>
        <taxon>Teleostei</taxon>
        <taxon>Protacanthopterygii</taxon>
        <taxon>Esociformes</taxon>
        <taxon>Umbridae</taxon>
        <taxon>Dallia</taxon>
    </lineage>
</organism>
<gene>
    <name evidence="1" type="ORF">DPEC_G00294530</name>
</gene>
<dbReference type="Proteomes" id="UP001157502">
    <property type="component" value="Chromosome 27"/>
</dbReference>
<proteinExistence type="predicted"/>
<evidence type="ECO:0000313" key="1">
    <source>
        <dbReference type="EMBL" id="KAJ7991176.1"/>
    </source>
</evidence>